<evidence type="ECO:0000313" key="2">
    <source>
        <dbReference type="Proteomes" id="UP001295423"/>
    </source>
</evidence>
<dbReference type="Proteomes" id="UP001295423">
    <property type="component" value="Unassembled WGS sequence"/>
</dbReference>
<sequence>MSLISGWHRAGRVFFVPITTGTSETDAKFSGISSYKVRDVPLPVLNFEHRAQLAKNYLLATGKFEQDKVEMILQDSLFRVALADTGGLPGLVVYTCQYDFDKDTCSVVQHLHHETASYIQKGWDKRMESIFSAYLARRKVFPSMELVKDGNYTVQDALDGGTIFLKEGEIRLAPALVSKFNAENSMINSLLVKAPSKTDKWTWRNFESVHLLYLAAVLAAMIKEKEHFQGATLGTYLRNMKPSDNAYLFKPLHLPLNFTATHYKIDPAQCIPRAIPASVSSVIDVDVMDREHVHQSHTGTPIIDGYVTLDVGYERLTIFLQYKHSDPESSSSKVRVSHMNQEIEKLGASLKRHEKWESDRQWIFVWITNREVESDTLANERLLWVDKDSLSLHCPLIGNRGLVGL</sequence>
<gene>
    <name evidence="1" type="ORF">CYCCA115_LOCUS5464</name>
</gene>
<protein>
    <submittedName>
        <fullName evidence="1">Uncharacterized protein</fullName>
    </submittedName>
</protein>
<accession>A0AAD2CM39</accession>
<comment type="caution">
    <text evidence="1">The sequence shown here is derived from an EMBL/GenBank/DDBJ whole genome shotgun (WGS) entry which is preliminary data.</text>
</comment>
<proteinExistence type="predicted"/>
<organism evidence="1 2">
    <name type="scientific">Cylindrotheca closterium</name>
    <dbReference type="NCBI Taxonomy" id="2856"/>
    <lineage>
        <taxon>Eukaryota</taxon>
        <taxon>Sar</taxon>
        <taxon>Stramenopiles</taxon>
        <taxon>Ochrophyta</taxon>
        <taxon>Bacillariophyta</taxon>
        <taxon>Bacillariophyceae</taxon>
        <taxon>Bacillariophycidae</taxon>
        <taxon>Bacillariales</taxon>
        <taxon>Bacillariaceae</taxon>
        <taxon>Cylindrotheca</taxon>
    </lineage>
</organism>
<keyword evidence="2" id="KW-1185">Reference proteome</keyword>
<dbReference type="AlphaFoldDB" id="A0AAD2CM39"/>
<reference evidence="1" key="1">
    <citation type="submission" date="2023-08" db="EMBL/GenBank/DDBJ databases">
        <authorList>
            <person name="Audoor S."/>
            <person name="Bilcke G."/>
        </authorList>
    </citation>
    <scope>NUCLEOTIDE SEQUENCE</scope>
</reference>
<name>A0AAD2CM39_9STRA</name>
<evidence type="ECO:0000313" key="1">
    <source>
        <dbReference type="EMBL" id="CAJ1936998.1"/>
    </source>
</evidence>
<dbReference type="EMBL" id="CAKOGP040000589">
    <property type="protein sequence ID" value="CAJ1936998.1"/>
    <property type="molecule type" value="Genomic_DNA"/>
</dbReference>